<evidence type="ECO:0000256" key="9">
    <source>
        <dbReference type="SAM" id="Phobius"/>
    </source>
</evidence>
<sequence length="448" mass="48469">MQNNAANTPDSISTRNVPISTVSRLKSVIGVASGNALEMYDFMIFGYYAKWIARAFFPLQNEVNSLLLTLATFGAGFLMRPLGAVLLGGYTDRHGRRAGLLLTLSLMAIGTATIALTPSYSTIGLAASLIVVTGRLLQGLSAGAELGAASVYLSEIAPEGLRGLYVSFQSASQQVSVMGAAVMGIVLVKCLPEEAIGRWGWRLPLLVGCALIPFLFWIRQSMTETRPVSVGSRRLSGREVLGSLVADWRIILIATLFTTLTTTAFYFITVYTLTFGVTELRLASKDALTVTLFVGLLNVVVLPVMGRISDRVGRRGLLWSASLLFLVSAYPTMLWLVAAPSFARLLTVELWFAFLYASYNAAMVVYLTEFMPPKVRATSFALAYSTATALFGGFTPFVCTYVIKETGNKAAPGLWLSFAALIAVCAVASTYLRRSLVSRSSYSWNSVF</sequence>
<evidence type="ECO:0000256" key="7">
    <source>
        <dbReference type="ARBA" id="ARBA00022989"/>
    </source>
</evidence>
<dbReference type="Proteomes" id="UP000589520">
    <property type="component" value="Unassembled WGS sequence"/>
</dbReference>
<feature type="transmembrane region" description="Helical" evidence="9">
    <location>
        <begin position="99"/>
        <end position="117"/>
    </location>
</feature>
<feature type="domain" description="Major facilitator superfamily (MFS) profile" evidence="10">
    <location>
        <begin position="27"/>
        <end position="437"/>
    </location>
</feature>
<dbReference type="Pfam" id="PF07690">
    <property type="entry name" value="MFS_1"/>
    <property type="match status" value="1"/>
</dbReference>
<evidence type="ECO:0000313" key="11">
    <source>
        <dbReference type="EMBL" id="NYF80649.1"/>
    </source>
</evidence>
<feature type="transmembrane region" description="Helical" evidence="9">
    <location>
        <begin position="287"/>
        <end position="305"/>
    </location>
</feature>
<feature type="transmembrane region" description="Helical" evidence="9">
    <location>
        <begin position="317"/>
        <end position="338"/>
    </location>
</feature>
<reference evidence="11 12" key="1">
    <citation type="submission" date="2020-07" db="EMBL/GenBank/DDBJ databases">
        <title>Genomic Encyclopedia of Type Strains, Phase IV (KMG-V): Genome sequencing to study the core and pangenomes of soil and plant-associated prokaryotes.</title>
        <authorList>
            <person name="Whitman W."/>
        </authorList>
    </citation>
    <scope>NUCLEOTIDE SEQUENCE [LARGE SCALE GENOMIC DNA]</scope>
    <source>
        <strain evidence="11 12">X4EP2</strain>
    </source>
</reference>
<proteinExistence type="inferred from homology"/>
<dbReference type="PANTHER" id="PTHR43528:SF6">
    <property type="entry name" value="CITRATE-PROTON SYMPORTER"/>
    <property type="match status" value="1"/>
</dbReference>
<dbReference type="InterPro" id="IPR036259">
    <property type="entry name" value="MFS_trans_sf"/>
</dbReference>
<keyword evidence="8 9" id="KW-0472">Membrane</keyword>
<keyword evidence="4" id="KW-1003">Cell membrane</keyword>
<comment type="similarity">
    <text evidence="2">Belongs to the major facilitator superfamily. Metabolite:H+ Symporter (MHS) family (TC 2.A.1.6) family.</text>
</comment>
<keyword evidence="12" id="KW-1185">Reference proteome</keyword>
<feature type="transmembrane region" description="Helical" evidence="9">
    <location>
        <begin position="350"/>
        <end position="368"/>
    </location>
</feature>
<dbReference type="EMBL" id="JACCCW010000002">
    <property type="protein sequence ID" value="NYF80649.1"/>
    <property type="molecule type" value="Genomic_DNA"/>
</dbReference>
<evidence type="ECO:0000256" key="2">
    <source>
        <dbReference type="ARBA" id="ARBA00008240"/>
    </source>
</evidence>
<dbReference type="NCBIfam" id="NF011656">
    <property type="entry name" value="PRK15075.1"/>
    <property type="match status" value="1"/>
</dbReference>
<evidence type="ECO:0000256" key="6">
    <source>
        <dbReference type="ARBA" id="ARBA00022847"/>
    </source>
</evidence>
<keyword evidence="5 9" id="KW-0812">Transmembrane</keyword>
<comment type="caution">
    <text evidence="11">The sequence shown here is derived from an EMBL/GenBank/DDBJ whole genome shotgun (WGS) entry which is preliminary data.</text>
</comment>
<dbReference type="Gene3D" id="1.20.1250.20">
    <property type="entry name" value="MFS general substrate transporter like domains"/>
    <property type="match status" value="2"/>
</dbReference>
<dbReference type="PROSITE" id="PS50850">
    <property type="entry name" value="MFS"/>
    <property type="match status" value="1"/>
</dbReference>
<keyword evidence="7 9" id="KW-1133">Transmembrane helix</keyword>
<dbReference type="RefSeq" id="WP_179492179.1">
    <property type="nucleotide sequence ID" value="NZ_JACCCW010000002.1"/>
</dbReference>
<evidence type="ECO:0000256" key="4">
    <source>
        <dbReference type="ARBA" id="ARBA00022475"/>
    </source>
</evidence>
<dbReference type="PROSITE" id="PS00217">
    <property type="entry name" value="SUGAR_TRANSPORT_2"/>
    <property type="match status" value="1"/>
</dbReference>
<keyword evidence="6" id="KW-0769">Symport</keyword>
<dbReference type="PANTHER" id="PTHR43528">
    <property type="entry name" value="ALPHA-KETOGLUTARATE PERMEASE"/>
    <property type="match status" value="1"/>
</dbReference>
<evidence type="ECO:0000256" key="1">
    <source>
        <dbReference type="ARBA" id="ARBA00004651"/>
    </source>
</evidence>
<comment type="subcellular location">
    <subcellularLocation>
        <location evidence="1">Cell membrane</location>
        <topology evidence="1">Multi-pass membrane protein</topology>
    </subcellularLocation>
</comment>
<dbReference type="InterPro" id="IPR011701">
    <property type="entry name" value="MFS"/>
</dbReference>
<feature type="transmembrane region" description="Helical" evidence="9">
    <location>
        <begin position="240"/>
        <end position="267"/>
    </location>
</feature>
<keyword evidence="3" id="KW-0813">Transport</keyword>
<gene>
    <name evidence="11" type="ORF">HDF17_002969</name>
</gene>
<dbReference type="GO" id="GO:0015293">
    <property type="term" value="F:symporter activity"/>
    <property type="evidence" value="ECO:0007669"/>
    <property type="project" value="UniProtKB-KW"/>
</dbReference>
<dbReference type="InterPro" id="IPR020846">
    <property type="entry name" value="MFS_dom"/>
</dbReference>
<dbReference type="InterPro" id="IPR051084">
    <property type="entry name" value="H+-coupled_symporters"/>
</dbReference>
<accession>A0A7Y9THK7</accession>
<dbReference type="InterPro" id="IPR005829">
    <property type="entry name" value="Sugar_transporter_CS"/>
</dbReference>
<dbReference type="PROSITE" id="PS00216">
    <property type="entry name" value="SUGAR_TRANSPORT_1"/>
    <property type="match status" value="1"/>
</dbReference>
<feature type="transmembrane region" description="Helical" evidence="9">
    <location>
        <begin position="380"/>
        <end position="403"/>
    </location>
</feature>
<feature type="transmembrane region" description="Helical" evidence="9">
    <location>
        <begin position="66"/>
        <end position="87"/>
    </location>
</feature>
<dbReference type="SUPFAM" id="SSF103473">
    <property type="entry name" value="MFS general substrate transporter"/>
    <property type="match status" value="1"/>
</dbReference>
<name>A0A7Y9THK7_9BACT</name>
<evidence type="ECO:0000256" key="3">
    <source>
        <dbReference type="ARBA" id="ARBA00022448"/>
    </source>
</evidence>
<feature type="transmembrane region" description="Helical" evidence="9">
    <location>
        <begin position="199"/>
        <end position="219"/>
    </location>
</feature>
<dbReference type="AlphaFoldDB" id="A0A7Y9THK7"/>
<dbReference type="GO" id="GO:0005886">
    <property type="term" value="C:plasma membrane"/>
    <property type="evidence" value="ECO:0007669"/>
    <property type="project" value="UniProtKB-SubCell"/>
</dbReference>
<evidence type="ECO:0000256" key="8">
    <source>
        <dbReference type="ARBA" id="ARBA00023136"/>
    </source>
</evidence>
<evidence type="ECO:0000259" key="10">
    <source>
        <dbReference type="PROSITE" id="PS50850"/>
    </source>
</evidence>
<protein>
    <submittedName>
        <fullName evidence="11">MFS family permease</fullName>
    </submittedName>
</protein>
<evidence type="ECO:0000256" key="5">
    <source>
        <dbReference type="ARBA" id="ARBA00022692"/>
    </source>
</evidence>
<evidence type="ECO:0000313" key="12">
    <source>
        <dbReference type="Proteomes" id="UP000589520"/>
    </source>
</evidence>
<feature type="transmembrane region" description="Helical" evidence="9">
    <location>
        <begin position="415"/>
        <end position="432"/>
    </location>
</feature>
<organism evidence="11 12">
    <name type="scientific">Granulicella arctica</name>
    <dbReference type="NCBI Taxonomy" id="940613"/>
    <lineage>
        <taxon>Bacteria</taxon>
        <taxon>Pseudomonadati</taxon>
        <taxon>Acidobacteriota</taxon>
        <taxon>Terriglobia</taxon>
        <taxon>Terriglobales</taxon>
        <taxon>Acidobacteriaceae</taxon>
        <taxon>Granulicella</taxon>
    </lineage>
</organism>